<accession>A0A9D4GRZ2</accession>
<evidence type="ECO:0000313" key="2">
    <source>
        <dbReference type="Proteomes" id="UP000828390"/>
    </source>
</evidence>
<name>A0A9D4GRZ2_DREPO</name>
<gene>
    <name evidence="1" type="ORF">DPMN_122200</name>
</gene>
<comment type="caution">
    <text evidence="1">The sequence shown here is derived from an EMBL/GenBank/DDBJ whole genome shotgun (WGS) entry which is preliminary data.</text>
</comment>
<dbReference type="GO" id="GO:0006281">
    <property type="term" value="P:DNA repair"/>
    <property type="evidence" value="ECO:0007669"/>
    <property type="project" value="InterPro"/>
</dbReference>
<reference evidence="1" key="1">
    <citation type="journal article" date="2019" name="bioRxiv">
        <title>The Genome of the Zebra Mussel, Dreissena polymorpha: A Resource for Invasive Species Research.</title>
        <authorList>
            <person name="McCartney M.A."/>
            <person name="Auch B."/>
            <person name="Kono T."/>
            <person name="Mallez S."/>
            <person name="Zhang Y."/>
            <person name="Obille A."/>
            <person name="Becker A."/>
            <person name="Abrahante J.E."/>
            <person name="Garbe J."/>
            <person name="Badalamenti J.P."/>
            <person name="Herman A."/>
            <person name="Mangelson H."/>
            <person name="Liachko I."/>
            <person name="Sullivan S."/>
            <person name="Sone E.D."/>
            <person name="Koren S."/>
            <person name="Silverstein K.A.T."/>
            <person name="Beckman K.B."/>
            <person name="Gohl D.M."/>
        </authorList>
    </citation>
    <scope>NUCLEOTIDE SEQUENCE</scope>
    <source>
        <strain evidence="1">Duluth1</strain>
        <tissue evidence="1">Whole animal</tissue>
    </source>
</reference>
<proteinExistence type="predicted"/>
<dbReference type="Pfam" id="PF14631">
    <property type="entry name" value="FancD2"/>
    <property type="match status" value="1"/>
</dbReference>
<organism evidence="1 2">
    <name type="scientific">Dreissena polymorpha</name>
    <name type="common">Zebra mussel</name>
    <name type="synonym">Mytilus polymorpha</name>
    <dbReference type="NCBI Taxonomy" id="45954"/>
    <lineage>
        <taxon>Eukaryota</taxon>
        <taxon>Metazoa</taxon>
        <taxon>Spiralia</taxon>
        <taxon>Lophotrochozoa</taxon>
        <taxon>Mollusca</taxon>
        <taxon>Bivalvia</taxon>
        <taxon>Autobranchia</taxon>
        <taxon>Heteroconchia</taxon>
        <taxon>Euheterodonta</taxon>
        <taxon>Imparidentia</taxon>
        <taxon>Neoheterodontei</taxon>
        <taxon>Myida</taxon>
        <taxon>Dreissenoidea</taxon>
        <taxon>Dreissenidae</taxon>
        <taxon>Dreissena</taxon>
    </lineage>
</organism>
<keyword evidence="2" id="KW-1185">Reference proteome</keyword>
<sequence>MQEIVGNMVEHIGSGFEAEIDASLDILADLVTHHLNKVAPFAILVKVQYNIDTVCHSCEGTV</sequence>
<reference evidence="1" key="2">
    <citation type="submission" date="2020-11" db="EMBL/GenBank/DDBJ databases">
        <authorList>
            <person name="McCartney M.A."/>
            <person name="Auch B."/>
            <person name="Kono T."/>
            <person name="Mallez S."/>
            <person name="Becker A."/>
            <person name="Gohl D.M."/>
            <person name="Silverstein K.A.T."/>
            <person name="Koren S."/>
            <person name="Bechman K.B."/>
            <person name="Herman A."/>
            <person name="Abrahante J.E."/>
            <person name="Garbe J."/>
        </authorList>
    </citation>
    <scope>NUCLEOTIDE SEQUENCE</scope>
    <source>
        <strain evidence="1">Duluth1</strain>
        <tissue evidence="1">Whole animal</tissue>
    </source>
</reference>
<dbReference type="AlphaFoldDB" id="A0A9D4GRZ2"/>
<dbReference type="Proteomes" id="UP000828390">
    <property type="component" value="Unassembled WGS sequence"/>
</dbReference>
<dbReference type="InterPro" id="IPR029448">
    <property type="entry name" value="FANCD2"/>
</dbReference>
<protein>
    <submittedName>
        <fullName evidence="1">Uncharacterized protein</fullName>
    </submittedName>
</protein>
<evidence type="ECO:0000313" key="1">
    <source>
        <dbReference type="EMBL" id="KAH3820454.1"/>
    </source>
</evidence>
<dbReference type="EMBL" id="JAIWYP010000005">
    <property type="protein sequence ID" value="KAH3820454.1"/>
    <property type="molecule type" value="Genomic_DNA"/>
</dbReference>